<dbReference type="EMBL" id="VFQX01000027">
    <property type="protein sequence ID" value="KAF0979385.1"/>
    <property type="molecule type" value="Genomic_DNA"/>
</dbReference>
<evidence type="ECO:0000256" key="1">
    <source>
        <dbReference type="SAM" id="SignalP"/>
    </source>
</evidence>
<reference evidence="2 3" key="1">
    <citation type="journal article" date="2019" name="Sci. Rep.">
        <title>Nanopore sequencing improves the draft genome of the human pathogenic amoeba Naegleria fowleri.</title>
        <authorList>
            <person name="Liechti N."/>
            <person name="Schurch N."/>
            <person name="Bruggmann R."/>
            <person name="Wittwer M."/>
        </authorList>
    </citation>
    <scope>NUCLEOTIDE SEQUENCE [LARGE SCALE GENOMIC DNA]</scope>
    <source>
        <strain evidence="2 3">ATCC 30894</strain>
    </source>
</reference>
<organism evidence="2 3">
    <name type="scientific">Naegleria fowleri</name>
    <name type="common">Brain eating amoeba</name>
    <dbReference type="NCBI Taxonomy" id="5763"/>
    <lineage>
        <taxon>Eukaryota</taxon>
        <taxon>Discoba</taxon>
        <taxon>Heterolobosea</taxon>
        <taxon>Tetramitia</taxon>
        <taxon>Eutetramitia</taxon>
        <taxon>Vahlkampfiidae</taxon>
        <taxon>Naegleria</taxon>
    </lineage>
</organism>
<dbReference type="AlphaFoldDB" id="A0A6A5C1H9"/>
<evidence type="ECO:0000313" key="3">
    <source>
        <dbReference type="Proteomes" id="UP000444721"/>
    </source>
</evidence>
<accession>A0A6A5C1H9</accession>
<evidence type="ECO:0000313" key="2">
    <source>
        <dbReference type="EMBL" id="KAF0979385.1"/>
    </source>
</evidence>
<sequence>MRRVSSMSKSSQGTLLTLVVILSLVLTNHYCHANIQHGMTEYAMNEVTYDFSNTVNISDASGNGLVNYPLQIGRPFLKGEIPTGFVPGVKLNGMLLDSQA</sequence>
<dbReference type="VEuPathDB" id="AmoebaDB:NfTy_054990"/>
<gene>
    <name evidence="2" type="ORF">FDP41_001728</name>
</gene>
<keyword evidence="1" id="KW-0732">Signal</keyword>
<dbReference type="GeneID" id="68108946"/>
<feature type="signal peptide" evidence="1">
    <location>
        <begin position="1"/>
        <end position="33"/>
    </location>
</feature>
<comment type="caution">
    <text evidence="2">The sequence shown here is derived from an EMBL/GenBank/DDBJ whole genome shotgun (WGS) entry which is preliminary data.</text>
</comment>
<keyword evidence="3" id="KW-1185">Reference proteome</keyword>
<protein>
    <submittedName>
        <fullName evidence="2">Uncharacterized protein</fullName>
    </submittedName>
</protein>
<name>A0A6A5C1H9_NAEFO</name>
<proteinExistence type="predicted"/>
<feature type="chain" id="PRO_5025483673" evidence="1">
    <location>
        <begin position="34"/>
        <end position="100"/>
    </location>
</feature>
<dbReference type="RefSeq" id="XP_044564098.1">
    <property type="nucleotide sequence ID" value="XM_044704844.1"/>
</dbReference>
<dbReference type="Proteomes" id="UP000444721">
    <property type="component" value="Unassembled WGS sequence"/>
</dbReference>
<dbReference type="VEuPathDB" id="AmoebaDB:FDP41_001728"/>